<comment type="caution">
    <text evidence="2">The sequence shown here is derived from an EMBL/GenBank/DDBJ whole genome shotgun (WGS) entry which is preliminary data.</text>
</comment>
<proteinExistence type="predicted"/>
<keyword evidence="1" id="KW-1133">Transmembrane helix</keyword>
<keyword evidence="1" id="KW-0472">Membrane</keyword>
<evidence type="ECO:0000313" key="3">
    <source>
        <dbReference type="Proteomes" id="UP000276834"/>
    </source>
</evidence>
<protein>
    <submittedName>
        <fullName evidence="2">Uncharacterized protein</fullName>
    </submittedName>
</protein>
<keyword evidence="1" id="KW-0812">Transmembrane</keyword>
<dbReference type="AlphaFoldDB" id="A0A3L8SZ96"/>
<dbReference type="Proteomes" id="UP000276834">
    <property type="component" value="Unassembled WGS sequence"/>
</dbReference>
<keyword evidence="3" id="KW-1185">Reference proteome</keyword>
<dbReference type="OrthoDB" id="439127at2759"/>
<evidence type="ECO:0000256" key="1">
    <source>
        <dbReference type="SAM" id="Phobius"/>
    </source>
</evidence>
<reference evidence="2 3" key="1">
    <citation type="journal article" date="2018" name="Proc. R. Soc. B">
        <title>A non-coding region near Follistatin controls head colour polymorphism in the Gouldian finch.</title>
        <authorList>
            <person name="Toomey M.B."/>
            <person name="Marques C.I."/>
            <person name="Andrade P."/>
            <person name="Araujo P.M."/>
            <person name="Sabatino S."/>
            <person name="Gazda M.A."/>
            <person name="Afonso S."/>
            <person name="Lopes R.J."/>
            <person name="Corbo J.C."/>
            <person name="Carneiro M."/>
        </authorList>
    </citation>
    <scope>NUCLEOTIDE SEQUENCE [LARGE SCALE GENOMIC DNA]</scope>
    <source>
        <strain evidence="2">Red01</strain>
        <tissue evidence="2">Muscle</tissue>
    </source>
</reference>
<dbReference type="EMBL" id="QUSF01000003">
    <property type="protein sequence ID" value="RLW11438.1"/>
    <property type="molecule type" value="Genomic_DNA"/>
</dbReference>
<organism evidence="2 3">
    <name type="scientific">Chloebia gouldiae</name>
    <name type="common">Gouldian finch</name>
    <name type="synonym">Erythrura gouldiae</name>
    <dbReference type="NCBI Taxonomy" id="44316"/>
    <lineage>
        <taxon>Eukaryota</taxon>
        <taxon>Metazoa</taxon>
        <taxon>Chordata</taxon>
        <taxon>Craniata</taxon>
        <taxon>Vertebrata</taxon>
        <taxon>Euteleostomi</taxon>
        <taxon>Archelosauria</taxon>
        <taxon>Archosauria</taxon>
        <taxon>Dinosauria</taxon>
        <taxon>Saurischia</taxon>
        <taxon>Theropoda</taxon>
        <taxon>Coelurosauria</taxon>
        <taxon>Aves</taxon>
        <taxon>Neognathae</taxon>
        <taxon>Neoaves</taxon>
        <taxon>Telluraves</taxon>
        <taxon>Australaves</taxon>
        <taxon>Passeriformes</taxon>
        <taxon>Passeroidea</taxon>
        <taxon>Passeridae</taxon>
        <taxon>Chloebia</taxon>
    </lineage>
</organism>
<sequence>MAYWRLFNAMLCTVVILKIIPSVFFAGLLTILLYFLALILYAFTLRPEDAECAGHNSGSYLAGFRRSFRLSRKDKKTNKSMYECKKSDQYDTADIPTYEEVAKYRRQPNDKYRLVVLV</sequence>
<evidence type="ECO:0000313" key="2">
    <source>
        <dbReference type="EMBL" id="RLW11438.1"/>
    </source>
</evidence>
<feature type="non-terminal residue" evidence="2">
    <location>
        <position position="118"/>
    </location>
</feature>
<gene>
    <name evidence="2" type="ORF">DV515_00001404</name>
</gene>
<name>A0A3L8SZ96_CHLGU</name>
<accession>A0A3L8SZ96</accession>
<feature type="transmembrane region" description="Helical" evidence="1">
    <location>
        <begin position="6"/>
        <end position="36"/>
    </location>
</feature>